<dbReference type="InterPro" id="IPR023627">
    <property type="entry name" value="Rcmb_RecR"/>
</dbReference>
<organism evidence="9 10">
    <name type="scientific">Neisseria musculi</name>
    <dbReference type="NCBI Taxonomy" id="1815583"/>
    <lineage>
        <taxon>Bacteria</taxon>
        <taxon>Pseudomonadati</taxon>
        <taxon>Pseudomonadota</taxon>
        <taxon>Betaproteobacteria</taxon>
        <taxon>Neisseriales</taxon>
        <taxon>Neisseriaceae</taxon>
        <taxon>Neisseria</taxon>
    </lineage>
</organism>
<dbReference type="CDD" id="cd01025">
    <property type="entry name" value="TOPRIM_recR"/>
    <property type="match status" value="1"/>
</dbReference>
<feature type="zinc finger region" description="C4-type" evidence="7">
    <location>
        <begin position="58"/>
        <end position="73"/>
    </location>
</feature>
<dbReference type="PANTHER" id="PTHR30446:SF0">
    <property type="entry name" value="RECOMBINATION PROTEIN RECR"/>
    <property type="match status" value="1"/>
</dbReference>
<dbReference type="Proteomes" id="UP000516412">
    <property type="component" value="Chromosome"/>
</dbReference>
<feature type="domain" description="Toprim" evidence="8">
    <location>
        <begin position="81"/>
        <end position="176"/>
    </location>
</feature>
<keyword evidence="5 7" id="KW-0233">DNA recombination</keyword>
<dbReference type="SUPFAM" id="SSF111304">
    <property type="entry name" value="Recombination protein RecR"/>
    <property type="match status" value="1"/>
</dbReference>
<dbReference type="AlphaFoldDB" id="A0A7H1MBQ7"/>
<dbReference type="Pfam" id="PF21175">
    <property type="entry name" value="RecR_C"/>
    <property type="match status" value="1"/>
</dbReference>
<dbReference type="GO" id="GO:0006281">
    <property type="term" value="P:DNA repair"/>
    <property type="evidence" value="ECO:0007669"/>
    <property type="project" value="UniProtKB-UniRule"/>
</dbReference>
<dbReference type="Pfam" id="PF13662">
    <property type="entry name" value="Toprim_4"/>
    <property type="match status" value="1"/>
</dbReference>
<evidence type="ECO:0000256" key="5">
    <source>
        <dbReference type="ARBA" id="ARBA00023172"/>
    </source>
</evidence>
<dbReference type="PROSITE" id="PS01300">
    <property type="entry name" value="RECR"/>
    <property type="match status" value="1"/>
</dbReference>
<comment type="similarity">
    <text evidence="7">Belongs to the RecR family.</text>
</comment>
<reference evidence="9" key="1">
    <citation type="submission" date="2024-06" db="EMBL/GenBank/DDBJ databases">
        <title>Complete Genome Sequence of mouse commensal type strain Neisseria musculi.</title>
        <authorList>
            <person name="Thapa E."/>
            <person name="Aluvathingal J."/>
            <person name="Nadendla S."/>
            <person name="Mehta A."/>
            <person name="Tettelin H."/>
            <person name="Weyand N.J."/>
        </authorList>
    </citation>
    <scope>NUCLEOTIDE SEQUENCE</scope>
    <source>
        <strain evidence="9">NW831</strain>
    </source>
</reference>
<dbReference type="InterPro" id="IPR000093">
    <property type="entry name" value="DNA_Rcmb_RecR"/>
</dbReference>
<dbReference type="Pfam" id="PF21176">
    <property type="entry name" value="RecR_HhH"/>
    <property type="match status" value="1"/>
</dbReference>
<dbReference type="KEGG" id="nmus:H7A79_1176"/>
<dbReference type="InterPro" id="IPR015967">
    <property type="entry name" value="Rcmb_RecR_Znf"/>
</dbReference>
<evidence type="ECO:0000313" key="10">
    <source>
        <dbReference type="Proteomes" id="UP000516412"/>
    </source>
</evidence>
<dbReference type="GO" id="GO:0003677">
    <property type="term" value="F:DNA binding"/>
    <property type="evidence" value="ECO:0007669"/>
    <property type="project" value="UniProtKB-UniRule"/>
</dbReference>
<keyword evidence="3 7" id="KW-0863">Zinc-finger</keyword>
<dbReference type="PROSITE" id="PS50880">
    <property type="entry name" value="TOPRIM"/>
    <property type="match status" value="1"/>
</dbReference>
<dbReference type="PANTHER" id="PTHR30446">
    <property type="entry name" value="RECOMBINATION PROTEIN RECR"/>
    <property type="match status" value="1"/>
</dbReference>
<dbReference type="RefSeq" id="WP_135034568.1">
    <property type="nucleotide sequence ID" value="NZ_CP060414.2"/>
</dbReference>
<proteinExistence type="inferred from homology"/>
<dbReference type="GO" id="GO:0008270">
    <property type="term" value="F:zinc ion binding"/>
    <property type="evidence" value="ECO:0007669"/>
    <property type="project" value="UniProtKB-KW"/>
</dbReference>
<evidence type="ECO:0000256" key="3">
    <source>
        <dbReference type="ARBA" id="ARBA00022771"/>
    </source>
</evidence>
<dbReference type="GO" id="GO:0006310">
    <property type="term" value="P:DNA recombination"/>
    <property type="evidence" value="ECO:0007669"/>
    <property type="project" value="UniProtKB-UniRule"/>
</dbReference>
<evidence type="ECO:0000256" key="2">
    <source>
        <dbReference type="ARBA" id="ARBA00022763"/>
    </source>
</evidence>
<comment type="function">
    <text evidence="7">May play a role in DNA repair. It seems to be involved in an RecBC-independent recombinational process of DNA repair. It may act with RecF and RecO.</text>
</comment>
<keyword evidence="2 7" id="KW-0227">DNA damage</keyword>
<dbReference type="InterPro" id="IPR006171">
    <property type="entry name" value="TOPRIM_dom"/>
</dbReference>
<dbReference type="Gene3D" id="1.10.8.420">
    <property type="entry name" value="RecR Domain 1"/>
    <property type="match status" value="1"/>
</dbReference>
<evidence type="ECO:0000256" key="4">
    <source>
        <dbReference type="ARBA" id="ARBA00022833"/>
    </source>
</evidence>
<evidence type="ECO:0000313" key="9">
    <source>
        <dbReference type="EMBL" id="QNT59072.1"/>
    </source>
</evidence>
<dbReference type="Gene3D" id="3.40.1360.10">
    <property type="match status" value="1"/>
</dbReference>
<sequence length="201" mass="22128">MSKKPDAFTRLINALKILPNVGPKSAQRMAYQLLQHSRSGAQELAEALQQALAQVHHCPRCNTFCEGGLCGICADPDRDPHRLMIVHMPADVSGMETANCHDGLYFVLMGQVNPAQGMDLNHVALDKLIQRLQNSEVEEIIIATNFTAEGDATAYVLSELFKNLPYKISRLARGIPLGGELEYVDAGTLAQAVYERKILKE</sequence>
<protein>
    <recommendedName>
        <fullName evidence="7">Recombination protein RecR</fullName>
    </recommendedName>
</protein>
<evidence type="ECO:0000256" key="1">
    <source>
        <dbReference type="ARBA" id="ARBA00022723"/>
    </source>
</evidence>
<dbReference type="EMBL" id="CP060414">
    <property type="protein sequence ID" value="QNT59072.1"/>
    <property type="molecule type" value="Genomic_DNA"/>
</dbReference>
<keyword evidence="6 7" id="KW-0234">DNA repair</keyword>
<dbReference type="HAMAP" id="MF_00017">
    <property type="entry name" value="RecR"/>
    <property type="match status" value="1"/>
</dbReference>
<keyword evidence="1 7" id="KW-0479">Metal-binding</keyword>
<evidence type="ECO:0000256" key="7">
    <source>
        <dbReference type="HAMAP-Rule" id="MF_00017"/>
    </source>
</evidence>
<evidence type="ECO:0000259" key="8">
    <source>
        <dbReference type="PROSITE" id="PS50880"/>
    </source>
</evidence>
<dbReference type="InterPro" id="IPR034137">
    <property type="entry name" value="TOPRIM_RecR"/>
</dbReference>
<dbReference type="Pfam" id="PF02132">
    <property type="entry name" value="RecR_ZnF"/>
    <property type="match status" value="1"/>
</dbReference>
<keyword evidence="10" id="KW-1185">Reference proteome</keyword>
<name>A0A7H1MBQ7_9NEIS</name>
<dbReference type="NCBIfam" id="TIGR00615">
    <property type="entry name" value="recR"/>
    <property type="match status" value="1"/>
</dbReference>
<keyword evidence="4 7" id="KW-0862">Zinc</keyword>
<gene>
    <name evidence="7 9" type="primary">recR</name>
    <name evidence="9" type="ORF">H7A79_1176</name>
</gene>
<evidence type="ECO:0000256" key="6">
    <source>
        <dbReference type="ARBA" id="ARBA00023204"/>
    </source>
</evidence>
<accession>A0A7H1MBQ7</accession>